<organism evidence="1 2">
    <name type="scientific">Methanothermobacter defluvii</name>
    <dbReference type="NCBI Taxonomy" id="49339"/>
    <lineage>
        <taxon>Archaea</taxon>
        <taxon>Methanobacteriati</taxon>
        <taxon>Methanobacteriota</taxon>
        <taxon>Methanomada group</taxon>
        <taxon>Methanobacteria</taxon>
        <taxon>Methanobacteriales</taxon>
        <taxon>Methanobacteriaceae</taxon>
        <taxon>Methanothermobacter</taxon>
    </lineage>
</organism>
<dbReference type="EMBL" id="QREL01000001">
    <property type="protein sequence ID" value="REE28442.1"/>
    <property type="molecule type" value="Genomic_DNA"/>
</dbReference>
<evidence type="ECO:0000313" key="1">
    <source>
        <dbReference type="EMBL" id="REE28442.1"/>
    </source>
</evidence>
<keyword evidence="2" id="KW-1185">Reference proteome</keyword>
<name>A0A371ND93_9EURY</name>
<gene>
    <name evidence="1" type="ORF">C7452_0453</name>
</gene>
<comment type="caution">
    <text evidence="1">The sequence shown here is derived from an EMBL/GenBank/DDBJ whole genome shotgun (WGS) entry which is preliminary data.</text>
</comment>
<proteinExistence type="predicted"/>
<protein>
    <submittedName>
        <fullName evidence="1">Uncharacterized protein</fullName>
    </submittedName>
</protein>
<dbReference type="AlphaFoldDB" id="A0A371ND93"/>
<reference evidence="1 2" key="1">
    <citation type="submission" date="2018-07" db="EMBL/GenBank/DDBJ databases">
        <title>Genomic Encyclopedia of Type Strains, Phase IV (KMG-IV): sequencing the most valuable type-strain genomes for metagenomic binning, comparative biology and taxonomic classification.</title>
        <authorList>
            <person name="Goeker M."/>
        </authorList>
    </citation>
    <scope>NUCLEOTIDE SEQUENCE [LARGE SCALE GENOMIC DNA]</scope>
    <source>
        <strain evidence="1 2">DSM 7466</strain>
    </source>
</reference>
<sequence>MSDVCEEDIMEAIDAFERLVKLLNDAETLLRE</sequence>
<evidence type="ECO:0000313" key="2">
    <source>
        <dbReference type="Proteomes" id="UP000256864"/>
    </source>
</evidence>
<accession>A0A371ND93</accession>
<dbReference type="Proteomes" id="UP000256864">
    <property type="component" value="Unassembled WGS sequence"/>
</dbReference>